<dbReference type="InterPro" id="IPR018325">
    <property type="entry name" value="Rad4/PNGase_transGLS-fold"/>
</dbReference>
<dbReference type="InterPro" id="IPR018327">
    <property type="entry name" value="BHD_2"/>
</dbReference>
<evidence type="ECO:0000256" key="4">
    <source>
        <dbReference type="ARBA" id="ARBA00023204"/>
    </source>
</evidence>
<feature type="compositionally biased region" description="Basic and acidic residues" evidence="6">
    <location>
        <begin position="376"/>
        <end position="390"/>
    </location>
</feature>
<dbReference type="SMART" id="SM01031">
    <property type="entry name" value="BHD_2"/>
    <property type="match status" value="1"/>
</dbReference>
<dbReference type="PANTHER" id="PTHR12135">
    <property type="entry name" value="DNA REPAIR PROTEIN XP-C / RAD4"/>
    <property type="match status" value="1"/>
</dbReference>
<evidence type="ECO:0000256" key="2">
    <source>
        <dbReference type="ARBA" id="ARBA00009525"/>
    </source>
</evidence>
<dbReference type="Gene3D" id="3.30.70.2460">
    <property type="entry name" value="Rad4, beta-hairpin domain BHD3"/>
    <property type="match status" value="1"/>
</dbReference>
<dbReference type="Gene3D" id="3.90.260.10">
    <property type="entry name" value="Transglutaminase-like"/>
    <property type="match status" value="1"/>
</dbReference>
<keyword evidence="5" id="KW-0539">Nucleus</keyword>
<keyword evidence="4" id="KW-0234">DNA repair</keyword>
<feature type="compositionally biased region" description="Acidic residues" evidence="6">
    <location>
        <begin position="1082"/>
        <end position="1093"/>
    </location>
</feature>
<keyword evidence="3" id="KW-0227">DNA damage</keyword>
<dbReference type="Pfam" id="PF03835">
    <property type="entry name" value="Rad4"/>
    <property type="match status" value="1"/>
</dbReference>
<organism evidence="10 11">
    <name type="scientific">Polychaeton citri CBS 116435</name>
    <dbReference type="NCBI Taxonomy" id="1314669"/>
    <lineage>
        <taxon>Eukaryota</taxon>
        <taxon>Fungi</taxon>
        <taxon>Dikarya</taxon>
        <taxon>Ascomycota</taxon>
        <taxon>Pezizomycotina</taxon>
        <taxon>Dothideomycetes</taxon>
        <taxon>Dothideomycetidae</taxon>
        <taxon>Capnodiales</taxon>
        <taxon>Capnodiaceae</taxon>
        <taxon>Polychaeton</taxon>
    </lineage>
</organism>
<proteinExistence type="inferred from homology"/>
<dbReference type="GO" id="GO:0003684">
    <property type="term" value="F:damaged DNA binding"/>
    <property type="evidence" value="ECO:0007669"/>
    <property type="project" value="InterPro"/>
</dbReference>
<feature type="region of interest" description="Disordered" evidence="6">
    <location>
        <begin position="1"/>
        <end position="30"/>
    </location>
</feature>
<dbReference type="GO" id="GO:0003697">
    <property type="term" value="F:single-stranded DNA binding"/>
    <property type="evidence" value="ECO:0007669"/>
    <property type="project" value="TreeGrafter"/>
</dbReference>
<dbReference type="Pfam" id="PF10405">
    <property type="entry name" value="BHD_3"/>
    <property type="match status" value="1"/>
</dbReference>
<feature type="compositionally biased region" description="Acidic residues" evidence="6">
    <location>
        <begin position="1101"/>
        <end position="1115"/>
    </location>
</feature>
<feature type="domain" description="Rad4 beta-hairpin" evidence="9">
    <location>
        <begin position="764"/>
        <end position="838"/>
    </location>
</feature>
<dbReference type="FunFam" id="3.30.70.2460:FF:000001">
    <property type="entry name" value="DNA repair protein Rad4 family"/>
    <property type="match status" value="1"/>
</dbReference>
<feature type="region of interest" description="Disordered" evidence="6">
    <location>
        <begin position="1000"/>
        <end position="1131"/>
    </location>
</feature>
<dbReference type="GO" id="GO:0006289">
    <property type="term" value="P:nucleotide-excision repair"/>
    <property type="evidence" value="ECO:0007669"/>
    <property type="project" value="InterPro"/>
</dbReference>
<feature type="compositionally biased region" description="Basic residues" evidence="6">
    <location>
        <begin position="1"/>
        <end position="11"/>
    </location>
</feature>
<feature type="compositionally biased region" description="Acidic residues" evidence="6">
    <location>
        <begin position="99"/>
        <end position="115"/>
    </location>
</feature>
<dbReference type="InterPro" id="IPR018328">
    <property type="entry name" value="Rad4_beta-hairpin_dom3"/>
</dbReference>
<evidence type="ECO:0000256" key="6">
    <source>
        <dbReference type="SAM" id="MobiDB-lite"/>
    </source>
</evidence>
<feature type="compositionally biased region" description="Basic and acidic residues" evidence="6">
    <location>
        <begin position="217"/>
        <end position="227"/>
    </location>
</feature>
<comment type="caution">
    <text evidence="10">The sequence shown here is derived from an EMBL/GenBank/DDBJ whole genome shotgun (WGS) entry which is preliminary data.</text>
</comment>
<feature type="domain" description="Rad4 beta-hairpin" evidence="7">
    <location>
        <begin position="635"/>
        <end position="692"/>
    </location>
</feature>
<evidence type="ECO:0000256" key="5">
    <source>
        <dbReference type="ARBA" id="ARBA00023242"/>
    </source>
</evidence>
<feature type="compositionally biased region" description="Polar residues" evidence="6">
    <location>
        <begin position="405"/>
        <end position="422"/>
    </location>
</feature>
<protein>
    <submittedName>
        <fullName evidence="10">Rad4-domain-containing protein</fullName>
    </submittedName>
</protein>
<dbReference type="GO" id="GO:0071942">
    <property type="term" value="C:XPC complex"/>
    <property type="evidence" value="ECO:0007669"/>
    <property type="project" value="TreeGrafter"/>
</dbReference>
<dbReference type="Pfam" id="PF10404">
    <property type="entry name" value="BHD_2"/>
    <property type="match status" value="1"/>
</dbReference>
<dbReference type="GO" id="GO:0006298">
    <property type="term" value="P:mismatch repair"/>
    <property type="evidence" value="ECO:0007669"/>
    <property type="project" value="TreeGrafter"/>
</dbReference>
<keyword evidence="11" id="KW-1185">Reference proteome</keyword>
<gene>
    <name evidence="10" type="ORF">K431DRAFT_283903</name>
</gene>
<evidence type="ECO:0000259" key="8">
    <source>
        <dbReference type="SMART" id="SM01031"/>
    </source>
</evidence>
<evidence type="ECO:0000313" key="10">
    <source>
        <dbReference type="EMBL" id="KAF2722489.1"/>
    </source>
</evidence>
<dbReference type="SMART" id="SM01032">
    <property type="entry name" value="BHD_3"/>
    <property type="match status" value="1"/>
</dbReference>
<feature type="domain" description="Rad4 beta-hairpin" evidence="8">
    <location>
        <begin position="694"/>
        <end position="757"/>
    </location>
</feature>
<dbReference type="InterPro" id="IPR004583">
    <property type="entry name" value="DNA_repair_Rad4"/>
</dbReference>
<evidence type="ECO:0000313" key="11">
    <source>
        <dbReference type="Proteomes" id="UP000799441"/>
    </source>
</evidence>
<evidence type="ECO:0000259" key="7">
    <source>
        <dbReference type="SMART" id="SM01030"/>
    </source>
</evidence>
<evidence type="ECO:0000256" key="3">
    <source>
        <dbReference type="ARBA" id="ARBA00022763"/>
    </source>
</evidence>
<dbReference type="GO" id="GO:0005737">
    <property type="term" value="C:cytoplasm"/>
    <property type="evidence" value="ECO:0007669"/>
    <property type="project" value="TreeGrafter"/>
</dbReference>
<feature type="compositionally biased region" description="Polar residues" evidence="6">
    <location>
        <begin position="1030"/>
        <end position="1044"/>
    </location>
</feature>
<accession>A0A9P4UQ63</accession>
<dbReference type="AlphaFoldDB" id="A0A9P4UQ63"/>
<feature type="compositionally biased region" description="Basic residues" evidence="6">
    <location>
        <begin position="21"/>
        <end position="30"/>
    </location>
</feature>
<dbReference type="SMART" id="SM01030">
    <property type="entry name" value="BHD_1"/>
    <property type="match status" value="1"/>
</dbReference>
<reference evidence="10" key="1">
    <citation type="journal article" date="2020" name="Stud. Mycol.">
        <title>101 Dothideomycetes genomes: a test case for predicting lifestyles and emergence of pathogens.</title>
        <authorList>
            <person name="Haridas S."/>
            <person name="Albert R."/>
            <person name="Binder M."/>
            <person name="Bloem J."/>
            <person name="Labutti K."/>
            <person name="Salamov A."/>
            <person name="Andreopoulos B."/>
            <person name="Baker S."/>
            <person name="Barry K."/>
            <person name="Bills G."/>
            <person name="Bluhm B."/>
            <person name="Cannon C."/>
            <person name="Castanera R."/>
            <person name="Culley D."/>
            <person name="Daum C."/>
            <person name="Ezra D."/>
            <person name="Gonzalez J."/>
            <person name="Henrissat B."/>
            <person name="Kuo A."/>
            <person name="Liang C."/>
            <person name="Lipzen A."/>
            <person name="Lutzoni F."/>
            <person name="Magnuson J."/>
            <person name="Mondo S."/>
            <person name="Nolan M."/>
            <person name="Ohm R."/>
            <person name="Pangilinan J."/>
            <person name="Park H.-J."/>
            <person name="Ramirez L."/>
            <person name="Alfaro M."/>
            <person name="Sun H."/>
            <person name="Tritt A."/>
            <person name="Yoshinaga Y."/>
            <person name="Zwiers L.-H."/>
            <person name="Turgeon B."/>
            <person name="Goodwin S."/>
            <person name="Spatafora J."/>
            <person name="Crous P."/>
            <person name="Grigoriev I."/>
        </authorList>
    </citation>
    <scope>NUCLEOTIDE SEQUENCE</scope>
    <source>
        <strain evidence="10">CBS 116435</strain>
    </source>
</reference>
<feature type="compositionally biased region" description="Basic and acidic residues" evidence="6">
    <location>
        <begin position="1059"/>
        <end position="1068"/>
    </location>
</feature>
<dbReference type="InterPro" id="IPR042488">
    <property type="entry name" value="Rad4_BHD3_sf"/>
</dbReference>
<sequence>MPPYISRKRARSPTPPPPQPSKKRATPRQLKKTVFDDADALQNKTITAEHAKKFFEVNDASIESDLGDDNDSDDSDELEFEDVPTASKHKSHVTGTVVQDEEDSDDDEMEWEDATGDASSIAHPPRQEIGDLSISIKDDGSYIEPLVSAATGRKGPSKRERQARVQTHCLHVQTLMWHNTVRNSWLNDVVVQNTLVDGLPEGVKRAVRQWRERMGIPSKAELDERNSKAAQKNQRGKRGGRKVKEKEVGRDWSYRADHTEHGVPDLSHGDPLLRLLKILAAYWRKRFTITAPGLRKQGYMSLRQLREEIKDWDKNRLDFKQHGERIENREQFRKLAKTYEGSRDVGAQLFVALLRGIGIETRMVSNLQPAGIGWSKGEEAMPKTQKKDIKLGQPEVVEDDVEDLQMSNPKHSPVSLRTNNTPVRRLTRGSKAAEPISLDTDSESPLSSAPSDLENGHERTINGEDDDVSVVDLDPPIPKKPNKKYDRDMAFPVYWAEVMSPVSNKYIPVDPIVLSTIASNDELLQTFEPRGKKADVSKQVICYAIAHNADGSAKDVTVRYLKKHQLPGKTKGVRIGIERIPVYNRRGKVKKYEDYDWFRTVMSIYDRPEAKRTLADEYEDQTDLKPFKPGKEEKIVEKESLQWYKQSADYVLEQHLRREEAIRPGAEPVKTFVAGKGDKLKDHPVFLRDDVLACKTVESWHKEGRELKVGEQPMKMVPIRAVTIVRKREIEEAERETGEKLKQGLYFIGQTDWIIPPPILDGRIPRNAFGNIDVYVPTMVPKGAVHLPLKGSAKLCKKLSIDFAEACTGFEFGKQRAVPVLTGVVVAKENERLVRDAWRTDQAEMKRKEDTKRTDAALKWWRKMLMGLRILERMEREYEDREGEDERNPFVRHAETEHKLDVDAGGGFLKLDEDRSPNVGGGFLNDEEMEQDPERLTKGDSLSTRECPEQELDEGGGFLVEDHAEEPAQMASHNLAHVTPVSIDTNVVASSILDGVERTDKFSEDSEDQVSPPLGQTVRSVQARSRKSQVKQSGKASSRATELRTSPIVIPSPRQARARPRENSRYSDCKTQSVRSRYFVHEDDDNDDLEELSSTDNTNEGQDEICDDSSSEDEVIVPRATTRRTRQMRNN</sequence>
<feature type="region of interest" description="Disordered" evidence="6">
    <location>
        <begin position="217"/>
        <end position="250"/>
    </location>
</feature>
<feature type="compositionally biased region" description="Basic residues" evidence="6">
    <location>
        <begin position="1121"/>
        <end position="1131"/>
    </location>
</feature>
<dbReference type="InterPro" id="IPR036985">
    <property type="entry name" value="Transglutaminase-like_sf"/>
</dbReference>
<dbReference type="Gene3D" id="2.20.20.110">
    <property type="entry name" value="Rad4, beta-hairpin domain BHD1"/>
    <property type="match status" value="1"/>
</dbReference>
<evidence type="ECO:0000256" key="1">
    <source>
        <dbReference type="ARBA" id="ARBA00004123"/>
    </source>
</evidence>
<dbReference type="EMBL" id="MU003782">
    <property type="protein sequence ID" value="KAF2722489.1"/>
    <property type="molecule type" value="Genomic_DNA"/>
</dbReference>
<dbReference type="SUPFAM" id="SSF54001">
    <property type="entry name" value="Cysteine proteinases"/>
    <property type="match status" value="1"/>
</dbReference>
<comment type="subcellular location">
    <subcellularLocation>
        <location evidence="1">Nucleus</location>
    </subcellularLocation>
</comment>
<comment type="similarity">
    <text evidence="2">Belongs to the XPC family.</text>
</comment>
<feature type="region of interest" description="Disordered" evidence="6">
    <location>
        <begin position="375"/>
        <end position="394"/>
    </location>
</feature>
<dbReference type="PANTHER" id="PTHR12135:SF2">
    <property type="entry name" value="DNA REPAIR PROTEIN RAD34"/>
    <property type="match status" value="1"/>
</dbReference>
<feature type="region of interest" description="Disordered" evidence="6">
    <location>
        <begin position="53"/>
        <end position="126"/>
    </location>
</feature>
<dbReference type="Proteomes" id="UP000799441">
    <property type="component" value="Unassembled WGS sequence"/>
</dbReference>
<dbReference type="InterPro" id="IPR038765">
    <property type="entry name" value="Papain-like_cys_pep_sf"/>
</dbReference>
<feature type="compositionally biased region" description="Acidic residues" evidence="6">
    <location>
        <begin position="65"/>
        <end position="82"/>
    </location>
</feature>
<feature type="region of interest" description="Disordered" evidence="6">
    <location>
        <begin position="402"/>
        <end position="481"/>
    </location>
</feature>
<dbReference type="GO" id="GO:0000111">
    <property type="term" value="C:nucleotide-excision repair factor 2 complex"/>
    <property type="evidence" value="ECO:0007669"/>
    <property type="project" value="TreeGrafter"/>
</dbReference>
<dbReference type="InterPro" id="IPR018326">
    <property type="entry name" value="Rad4_beta-hairpin_dom1"/>
</dbReference>
<dbReference type="Pfam" id="PF10403">
    <property type="entry name" value="BHD_1"/>
    <property type="match status" value="1"/>
</dbReference>
<feature type="region of interest" description="Disordered" evidence="6">
    <location>
        <begin position="907"/>
        <end position="952"/>
    </location>
</feature>
<name>A0A9P4UQ63_9PEZI</name>
<dbReference type="OrthoDB" id="300780at2759"/>
<evidence type="ECO:0000259" key="9">
    <source>
        <dbReference type="SMART" id="SM01032"/>
    </source>
</evidence>